<keyword evidence="12" id="KW-0862">Zinc</keyword>
<evidence type="ECO:0000256" key="19">
    <source>
        <dbReference type="ARBA" id="ARBA00043231"/>
    </source>
</evidence>
<dbReference type="GO" id="GO:0005741">
    <property type="term" value="C:mitochondrial outer membrane"/>
    <property type="evidence" value="ECO:0007669"/>
    <property type="project" value="UniProtKB-SubCell"/>
</dbReference>
<dbReference type="VEuPathDB" id="VectorBase:AALFPA_079208"/>
<keyword evidence="14" id="KW-0496">Mitochondrion</keyword>
<dbReference type="CDD" id="cd16701">
    <property type="entry name" value="RING_CH-C4HC3_MARCH5"/>
    <property type="match status" value="1"/>
</dbReference>
<feature type="transmembrane region" description="Helical" evidence="21">
    <location>
        <begin position="117"/>
        <end position="137"/>
    </location>
</feature>
<evidence type="ECO:0000256" key="15">
    <source>
        <dbReference type="ARBA" id="ARBA00023136"/>
    </source>
</evidence>
<comment type="catalytic activity">
    <reaction evidence="1">
        <text>S-ubiquitinyl-[E2 ubiquitin-conjugating enzyme]-L-cysteine + [acceptor protein]-L-lysine = [E2 ubiquitin-conjugating enzyme]-L-cysteine + N(6)-ubiquitinyl-[acceptor protein]-L-lysine.</text>
        <dbReference type="EC" id="2.3.2.27"/>
    </reaction>
</comment>
<dbReference type="GO" id="GO:0008270">
    <property type="term" value="F:zinc ion binding"/>
    <property type="evidence" value="ECO:0007669"/>
    <property type="project" value="UniProtKB-KW"/>
</dbReference>
<keyword evidence="10" id="KW-0833">Ubl conjugation pathway</keyword>
<evidence type="ECO:0000256" key="7">
    <source>
        <dbReference type="ARBA" id="ARBA00022692"/>
    </source>
</evidence>
<dbReference type="InterPro" id="IPR011016">
    <property type="entry name" value="Znf_RING-CH"/>
</dbReference>
<feature type="transmembrane region" description="Helical" evidence="21">
    <location>
        <begin position="253"/>
        <end position="272"/>
    </location>
</feature>
<dbReference type="AlphaFoldDB" id="A0A023ERE0"/>
<keyword evidence="6" id="KW-0808">Transferase</keyword>
<dbReference type="VEuPathDB" id="VectorBase:AALC636_010506"/>
<feature type="domain" description="RING-CH-type" evidence="22">
    <location>
        <begin position="24"/>
        <end position="93"/>
    </location>
</feature>
<accession>A0A023ERE0</accession>
<evidence type="ECO:0000256" key="5">
    <source>
        <dbReference type="ARBA" id="ARBA00012483"/>
    </source>
</evidence>
<evidence type="ECO:0000256" key="16">
    <source>
        <dbReference type="ARBA" id="ARBA00040151"/>
    </source>
</evidence>
<dbReference type="PANTHER" id="PTHR46283">
    <property type="entry name" value="E3 UBIQUITIN-PROTEIN LIGASE MARCH5"/>
    <property type="match status" value="1"/>
</dbReference>
<protein>
    <recommendedName>
        <fullName evidence="16">E3 ubiquitin-protein ligase MARCHF5</fullName>
        <ecNumber evidence="5">2.3.2.27</ecNumber>
    </recommendedName>
    <alternativeName>
        <fullName evidence="18">Membrane-associated RING finger protein 5</fullName>
    </alternativeName>
    <alternativeName>
        <fullName evidence="17">Membrane-associated RING-CH protein V</fullName>
    </alternativeName>
    <alternativeName>
        <fullName evidence="19">RING-type E3 ubiquitin transferase MARCHF5</fullName>
    </alternativeName>
</protein>
<evidence type="ECO:0000256" key="20">
    <source>
        <dbReference type="SAM" id="MobiDB-lite"/>
    </source>
</evidence>
<sequence length="345" mass="37667">MASTQGATAAAIAESIAAINSGPAQEGDERYCWVCFATDEDDKWAPWVQPCNCRGATKWVHQSCLQRWVDEKQKGNTFKRVSCPQCQSEYIIVLPSMGALANVLEGIDTLIKRISPFLTAGVIVGSVYWTAVTYGAVTVLQTVGYEEGLALMERAEPIVLLIGLPMVPVGLILGRMIRWEEFILRFLQTKSFSVRKFPMLSLLLPISNMDYDPLYAGSSLAGGGPGGTPPAAPANPLPPGTVVTSDPLSATRVLCGALLLPTVSSIVGRVFFDSIRNNFQRVLVGGFAFVVVKGVLKIYFKQKQFNRKKQRRILDYTEENKQKYGVGHSHQPAQGQGQPGHRHGP</sequence>
<evidence type="ECO:0000256" key="18">
    <source>
        <dbReference type="ARBA" id="ARBA00043185"/>
    </source>
</evidence>
<dbReference type="PROSITE" id="PS51292">
    <property type="entry name" value="ZF_RING_CH"/>
    <property type="match status" value="1"/>
</dbReference>
<evidence type="ECO:0000256" key="9">
    <source>
        <dbReference type="ARBA" id="ARBA00022771"/>
    </source>
</evidence>
<reference evidence="23" key="1">
    <citation type="journal article" date="2014" name="PLoS Negl. Trop. Dis.">
        <title>Identification and characterization of seminal fluid proteins in the Asian tiger mosquito, Aedes albopictus.</title>
        <authorList>
            <person name="Boes K.E."/>
            <person name="Ribeiro J.M."/>
            <person name="Wong A."/>
            <person name="Harrington L.C."/>
            <person name="Wolfner M.F."/>
            <person name="Sirot L.K."/>
        </authorList>
    </citation>
    <scope>NUCLEOTIDE SEQUENCE</scope>
    <source>
        <tissue evidence="23">Reproductive organs</tissue>
    </source>
</reference>
<evidence type="ECO:0000256" key="6">
    <source>
        <dbReference type="ARBA" id="ARBA00022679"/>
    </source>
</evidence>
<feature type="transmembrane region" description="Helical" evidence="21">
    <location>
        <begin position="157"/>
        <end position="177"/>
    </location>
</feature>
<evidence type="ECO:0000256" key="3">
    <source>
        <dbReference type="ARBA" id="ARBA00004294"/>
    </source>
</evidence>
<evidence type="ECO:0000256" key="17">
    <source>
        <dbReference type="ARBA" id="ARBA00043044"/>
    </source>
</evidence>
<evidence type="ECO:0000256" key="14">
    <source>
        <dbReference type="ARBA" id="ARBA00023128"/>
    </source>
</evidence>
<proteinExistence type="evidence at transcript level"/>
<keyword evidence="11" id="KW-1000">Mitochondrion outer membrane</keyword>
<dbReference type="Pfam" id="PF12906">
    <property type="entry name" value="RINGv"/>
    <property type="match status" value="1"/>
</dbReference>
<organism evidence="23">
    <name type="scientific">Aedes albopictus</name>
    <name type="common">Asian tiger mosquito</name>
    <name type="synonym">Stegomyia albopicta</name>
    <dbReference type="NCBI Taxonomy" id="7160"/>
    <lineage>
        <taxon>Eukaryota</taxon>
        <taxon>Metazoa</taxon>
        <taxon>Ecdysozoa</taxon>
        <taxon>Arthropoda</taxon>
        <taxon>Hexapoda</taxon>
        <taxon>Insecta</taxon>
        <taxon>Pterygota</taxon>
        <taxon>Neoptera</taxon>
        <taxon>Endopterygota</taxon>
        <taxon>Diptera</taxon>
        <taxon>Nematocera</taxon>
        <taxon>Culicoidea</taxon>
        <taxon>Culicidae</taxon>
        <taxon>Culicinae</taxon>
        <taxon>Aedini</taxon>
        <taxon>Aedes</taxon>
        <taxon>Stegomyia</taxon>
    </lineage>
</organism>
<evidence type="ECO:0000259" key="22">
    <source>
        <dbReference type="PROSITE" id="PS51292"/>
    </source>
</evidence>
<comment type="subcellular location">
    <subcellularLocation>
        <location evidence="2">Mitochondrion membrane</location>
        <topology evidence="2">Multi-pass membrane protein</topology>
    </subcellularLocation>
    <subcellularLocation>
        <location evidence="3">Mitochondrion outer membrane</location>
    </subcellularLocation>
</comment>
<evidence type="ECO:0000256" key="4">
    <source>
        <dbReference type="ARBA" id="ARBA00004906"/>
    </source>
</evidence>
<keyword evidence="8" id="KW-0479">Metal-binding</keyword>
<comment type="pathway">
    <text evidence="4">Protein modification; protein ubiquitination.</text>
</comment>
<dbReference type="GO" id="GO:0061630">
    <property type="term" value="F:ubiquitin protein ligase activity"/>
    <property type="evidence" value="ECO:0007669"/>
    <property type="project" value="UniProtKB-EC"/>
</dbReference>
<feature type="compositionally biased region" description="Low complexity" evidence="20">
    <location>
        <begin position="327"/>
        <end position="336"/>
    </location>
</feature>
<dbReference type="SUPFAM" id="SSF57850">
    <property type="entry name" value="RING/U-box"/>
    <property type="match status" value="1"/>
</dbReference>
<keyword evidence="13 21" id="KW-1133">Transmembrane helix</keyword>
<dbReference type="SMART" id="SM00744">
    <property type="entry name" value="RINGv"/>
    <property type="match status" value="1"/>
</dbReference>
<evidence type="ECO:0000256" key="11">
    <source>
        <dbReference type="ARBA" id="ARBA00022787"/>
    </source>
</evidence>
<keyword evidence="15 21" id="KW-0472">Membrane</keyword>
<feature type="transmembrane region" description="Helical" evidence="21">
    <location>
        <begin position="278"/>
        <end position="300"/>
    </location>
</feature>
<keyword evidence="7 21" id="KW-0812">Transmembrane</keyword>
<evidence type="ECO:0000256" key="21">
    <source>
        <dbReference type="SAM" id="Phobius"/>
    </source>
</evidence>
<evidence type="ECO:0000256" key="12">
    <source>
        <dbReference type="ARBA" id="ARBA00022833"/>
    </source>
</evidence>
<evidence type="ECO:0000256" key="1">
    <source>
        <dbReference type="ARBA" id="ARBA00000900"/>
    </source>
</evidence>
<evidence type="ECO:0000256" key="13">
    <source>
        <dbReference type="ARBA" id="ARBA00022989"/>
    </source>
</evidence>
<dbReference type="VEuPathDB" id="VectorBase:AALF011845"/>
<dbReference type="Gene3D" id="3.30.40.10">
    <property type="entry name" value="Zinc/RING finger domain, C3HC4 (zinc finger)"/>
    <property type="match status" value="1"/>
</dbReference>
<evidence type="ECO:0000256" key="8">
    <source>
        <dbReference type="ARBA" id="ARBA00022723"/>
    </source>
</evidence>
<dbReference type="EC" id="2.3.2.27" evidence="5"/>
<name>A0A023ERE0_AEDAL</name>
<evidence type="ECO:0000313" key="23">
    <source>
        <dbReference type="EMBL" id="JAC11234.1"/>
    </source>
</evidence>
<evidence type="ECO:0000256" key="10">
    <source>
        <dbReference type="ARBA" id="ARBA00022786"/>
    </source>
</evidence>
<feature type="region of interest" description="Disordered" evidence="20">
    <location>
        <begin position="319"/>
        <end position="345"/>
    </location>
</feature>
<dbReference type="EMBL" id="GAPW01002364">
    <property type="protein sequence ID" value="JAC11234.1"/>
    <property type="molecule type" value="mRNA"/>
</dbReference>
<keyword evidence="9" id="KW-0863">Zinc-finger</keyword>
<evidence type="ECO:0000256" key="2">
    <source>
        <dbReference type="ARBA" id="ARBA00004225"/>
    </source>
</evidence>
<dbReference type="STRING" id="7160.A0A023ERE0"/>
<dbReference type="FunFam" id="3.30.40.10:FF:000262">
    <property type="entry name" value="E3 ubiquitin-protein ligase MARCH5"/>
    <property type="match status" value="1"/>
</dbReference>
<dbReference type="InterPro" id="IPR013083">
    <property type="entry name" value="Znf_RING/FYVE/PHD"/>
</dbReference>